<comment type="caution">
    <text evidence="2">The sequence shown here is derived from an EMBL/GenBank/DDBJ whole genome shotgun (WGS) entry which is preliminary data.</text>
</comment>
<feature type="compositionally biased region" description="Polar residues" evidence="1">
    <location>
        <begin position="42"/>
        <end position="54"/>
    </location>
</feature>
<evidence type="ECO:0000256" key="1">
    <source>
        <dbReference type="SAM" id="MobiDB-lite"/>
    </source>
</evidence>
<dbReference type="VEuPathDB" id="FungiDB:SeMB42_g05071"/>
<evidence type="ECO:0000313" key="3">
    <source>
        <dbReference type="Proteomes" id="UP000317494"/>
    </source>
</evidence>
<dbReference type="EMBL" id="QEAN01000228">
    <property type="protein sequence ID" value="TPX42568.1"/>
    <property type="molecule type" value="Genomic_DNA"/>
</dbReference>
<sequence>MPVTSDMAKRSTIFSSNKAASRKPTTAAAPTSKGTSPYPIKNITSKPTIINGSNPHLCMRASSRQIASRSIHPEPPSHSTCCPSTRKPFCSHNSDDRYEELSRENRDLRIRLQHLLSLLSEQSKIINTQQPQSVRTSKDQDALVHDLRHRISQLESDLSLRRAERDSLQFIVDELQRRVRHSCDGGTHLEHPSVLSSSAALSAHTHGNDAHRDRMFHRSLRDDDSWLFSRPPESSSPSRAVYDGGPRPMREEASLLNDEADELAFGLHADLDIARHVEKSLNHGQHAMPQFDGFQSAGQIQTYLPPLPKATSLSPENLFRDFRTSPDRQPAGHTLHVEASDMGSEASATHIELDDYEAWRERASRLEKGRNEVEETLLRRYSELQLGNAEERMEQTVAEPDANSLFFDDLSIRNHGDFRTHIMWTLPPGTKHDLK</sequence>
<feature type="compositionally biased region" description="Low complexity" evidence="1">
    <location>
        <begin position="229"/>
        <end position="239"/>
    </location>
</feature>
<name>A0A507CTZ3_9FUNG</name>
<reference evidence="2 3" key="1">
    <citation type="journal article" date="2019" name="Sci. Rep.">
        <title>Comparative genomics of chytrid fungi reveal insights into the obligate biotrophic and pathogenic lifestyle of Synchytrium endobioticum.</title>
        <authorList>
            <person name="van de Vossenberg B.T.L.H."/>
            <person name="Warris S."/>
            <person name="Nguyen H.D.T."/>
            <person name="van Gent-Pelzer M.P.E."/>
            <person name="Joly D.L."/>
            <person name="van de Geest H.C."/>
            <person name="Bonants P.J.M."/>
            <person name="Smith D.S."/>
            <person name="Levesque C.A."/>
            <person name="van der Lee T.A.J."/>
        </authorList>
    </citation>
    <scope>NUCLEOTIDE SEQUENCE [LARGE SCALE GENOMIC DNA]</scope>
    <source>
        <strain evidence="2 3">MB42</strain>
    </source>
</reference>
<proteinExistence type="predicted"/>
<evidence type="ECO:0000313" key="2">
    <source>
        <dbReference type="EMBL" id="TPX42568.1"/>
    </source>
</evidence>
<protein>
    <submittedName>
        <fullName evidence="2">Uncharacterized protein</fullName>
    </submittedName>
</protein>
<feature type="region of interest" description="Disordered" evidence="1">
    <location>
        <begin position="1"/>
        <end position="84"/>
    </location>
</feature>
<feature type="region of interest" description="Disordered" evidence="1">
    <location>
        <begin position="227"/>
        <end position="246"/>
    </location>
</feature>
<organism evidence="2 3">
    <name type="scientific">Synchytrium endobioticum</name>
    <dbReference type="NCBI Taxonomy" id="286115"/>
    <lineage>
        <taxon>Eukaryota</taxon>
        <taxon>Fungi</taxon>
        <taxon>Fungi incertae sedis</taxon>
        <taxon>Chytridiomycota</taxon>
        <taxon>Chytridiomycota incertae sedis</taxon>
        <taxon>Chytridiomycetes</taxon>
        <taxon>Synchytriales</taxon>
        <taxon>Synchytriaceae</taxon>
        <taxon>Synchytrium</taxon>
    </lineage>
</organism>
<feature type="compositionally biased region" description="Low complexity" evidence="1">
    <location>
        <begin position="60"/>
        <end position="70"/>
    </location>
</feature>
<gene>
    <name evidence="2" type="ORF">SeMB42_g05071</name>
</gene>
<dbReference type="AlphaFoldDB" id="A0A507CTZ3"/>
<dbReference type="Proteomes" id="UP000317494">
    <property type="component" value="Unassembled WGS sequence"/>
</dbReference>
<keyword evidence="3" id="KW-1185">Reference proteome</keyword>
<accession>A0A507CTZ3</accession>